<feature type="region of interest" description="Disordered" evidence="1">
    <location>
        <begin position="65"/>
        <end position="110"/>
    </location>
</feature>
<sequence>HKIVENSQCTFEEEPDKDWDDWTEKDSVVETKPLKTNSKISRLLSSRKPKFNLVDRFDSVSKQKNKTKPKFSDIIDDDNWNDDEQDWAKPSNTKKTVTTTFENGKSSKHSMATATMTPASISSKQYHHLHNQVQSNPYHSNSFQQPSSGGDFRSALKTAAVSTMSHAVRNWSFNPVSILDSVGK</sequence>
<comment type="caution">
    <text evidence="2">The sequence shown here is derived from an EMBL/GenBank/DDBJ whole genome shotgun (WGS) entry which is preliminary data.</text>
</comment>
<evidence type="ECO:0000313" key="3">
    <source>
        <dbReference type="Proteomes" id="UP000194236"/>
    </source>
</evidence>
<gene>
    <name evidence="2" type="ORF">BLA29_005153</name>
</gene>
<protein>
    <submittedName>
        <fullName evidence="2">Uncharacterized protein</fullName>
    </submittedName>
</protein>
<proteinExistence type="predicted"/>
<name>A0A1Y3BQ78_EURMA</name>
<keyword evidence="3" id="KW-1185">Reference proteome</keyword>
<dbReference type="AlphaFoldDB" id="A0A1Y3BQ78"/>
<organism evidence="2 3">
    <name type="scientific">Euroglyphus maynei</name>
    <name type="common">Mayne's house dust mite</name>
    <dbReference type="NCBI Taxonomy" id="6958"/>
    <lineage>
        <taxon>Eukaryota</taxon>
        <taxon>Metazoa</taxon>
        <taxon>Ecdysozoa</taxon>
        <taxon>Arthropoda</taxon>
        <taxon>Chelicerata</taxon>
        <taxon>Arachnida</taxon>
        <taxon>Acari</taxon>
        <taxon>Acariformes</taxon>
        <taxon>Sarcoptiformes</taxon>
        <taxon>Astigmata</taxon>
        <taxon>Psoroptidia</taxon>
        <taxon>Analgoidea</taxon>
        <taxon>Pyroglyphidae</taxon>
        <taxon>Pyroglyphinae</taxon>
        <taxon>Euroglyphus</taxon>
    </lineage>
</organism>
<reference evidence="2 3" key="1">
    <citation type="submission" date="2017-03" db="EMBL/GenBank/DDBJ databases">
        <title>Genome Survey of Euroglyphus maynei.</title>
        <authorList>
            <person name="Arlian L.G."/>
            <person name="Morgan M.S."/>
            <person name="Rider S.D."/>
        </authorList>
    </citation>
    <scope>NUCLEOTIDE SEQUENCE [LARGE SCALE GENOMIC DNA]</scope>
    <source>
        <strain evidence="2">Arlian Lab</strain>
        <tissue evidence="2">Whole body</tissue>
    </source>
</reference>
<feature type="non-terminal residue" evidence="2">
    <location>
        <position position="1"/>
    </location>
</feature>
<feature type="compositionally biased region" description="Acidic residues" evidence="1">
    <location>
        <begin position="74"/>
        <end position="85"/>
    </location>
</feature>
<dbReference type="EMBL" id="MUJZ01010221">
    <property type="protein sequence ID" value="OTF82098.1"/>
    <property type="molecule type" value="Genomic_DNA"/>
</dbReference>
<evidence type="ECO:0000256" key="1">
    <source>
        <dbReference type="SAM" id="MobiDB-lite"/>
    </source>
</evidence>
<evidence type="ECO:0000313" key="2">
    <source>
        <dbReference type="EMBL" id="OTF82098.1"/>
    </source>
</evidence>
<accession>A0A1Y3BQ78</accession>
<dbReference type="Proteomes" id="UP000194236">
    <property type="component" value="Unassembled WGS sequence"/>
</dbReference>
<feature type="compositionally biased region" description="Polar residues" evidence="1">
    <location>
        <begin position="90"/>
        <end position="110"/>
    </location>
</feature>